<dbReference type="Pfam" id="PF12874">
    <property type="entry name" value="zf-met"/>
    <property type="match status" value="1"/>
</dbReference>
<feature type="region of interest" description="Disordered" evidence="1">
    <location>
        <begin position="212"/>
        <end position="260"/>
    </location>
</feature>
<keyword evidence="3" id="KW-1185">Reference proteome</keyword>
<dbReference type="GO" id="GO:0003727">
    <property type="term" value="F:single-stranded RNA binding"/>
    <property type="evidence" value="ECO:0007669"/>
    <property type="project" value="TreeGrafter"/>
</dbReference>
<dbReference type="PANTHER" id="PTHR45762">
    <property type="entry name" value="ZINC FINGER RNA-BINDING PROTEIN"/>
    <property type="match status" value="1"/>
</dbReference>
<organism evidence="3 4">
    <name type="scientific">Eublepharis macularius</name>
    <name type="common">Leopard gecko</name>
    <name type="synonym">Cyrtodactylus macularius</name>
    <dbReference type="NCBI Taxonomy" id="481883"/>
    <lineage>
        <taxon>Eukaryota</taxon>
        <taxon>Metazoa</taxon>
        <taxon>Chordata</taxon>
        <taxon>Craniata</taxon>
        <taxon>Vertebrata</taxon>
        <taxon>Euteleostomi</taxon>
        <taxon>Lepidosauria</taxon>
        <taxon>Squamata</taxon>
        <taxon>Bifurcata</taxon>
        <taxon>Gekkota</taxon>
        <taxon>Eublepharidae</taxon>
        <taxon>Eublepharinae</taxon>
        <taxon>Eublepharis</taxon>
    </lineage>
</organism>
<reference evidence="4" key="1">
    <citation type="submission" date="2025-08" db="UniProtKB">
        <authorList>
            <consortium name="RefSeq"/>
        </authorList>
    </citation>
    <scope>IDENTIFICATION</scope>
    <source>
        <tissue evidence="4">Blood</tissue>
    </source>
</reference>
<gene>
    <name evidence="4" type="primary">LOC129337659</name>
</gene>
<accession>A0AA97L918</accession>
<feature type="domain" description="C2H2-type" evidence="2">
    <location>
        <begin position="18"/>
        <end position="42"/>
    </location>
</feature>
<feature type="compositionally biased region" description="Polar residues" evidence="1">
    <location>
        <begin position="380"/>
        <end position="390"/>
    </location>
</feature>
<protein>
    <submittedName>
        <fullName evidence="4">Uncharacterized protein LOC129337659</fullName>
    </submittedName>
</protein>
<dbReference type="PANTHER" id="PTHR45762:SF13">
    <property type="entry name" value="U1-TYPE DOMAIN-CONTAINING PROTEIN"/>
    <property type="match status" value="1"/>
</dbReference>
<feature type="compositionally biased region" description="Basic and acidic residues" evidence="1">
    <location>
        <begin position="214"/>
        <end position="243"/>
    </location>
</feature>
<dbReference type="SUPFAM" id="SSF57667">
    <property type="entry name" value="beta-beta-alpha zinc fingers"/>
    <property type="match status" value="1"/>
</dbReference>
<dbReference type="GO" id="GO:0071011">
    <property type="term" value="C:precatalytic spliceosome"/>
    <property type="evidence" value="ECO:0007669"/>
    <property type="project" value="TreeGrafter"/>
</dbReference>
<dbReference type="Proteomes" id="UP001190640">
    <property type="component" value="Chromosome 11"/>
</dbReference>
<feature type="compositionally biased region" description="Polar residues" evidence="1">
    <location>
        <begin position="348"/>
        <end position="358"/>
    </location>
</feature>
<dbReference type="InterPro" id="IPR036236">
    <property type="entry name" value="Znf_C2H2_sf"/>
</dbReference>
<dbReference type="RefSeq" id="XP_054847520.1">
    <property type="nucleotide sequence ID" value="XM_054991545.1"/>
</dbReference>
<dbReference type="AlphaFoldDB" id="A0AA97L918"/>
<dbReference type="GeneID" id="129337659"/>
<name>A0AA97L918_EUBMA</name>
<dbReference type="Gene3D" id="3.30.160.60">
    <property type="entry name" value="Classic Zinc Finger"/>
    <property type="match status" value="1"/>
</dbReference>
<proteinExistence type="predicted"/>
<evidence type="ECO:0000256" key="1">
    <source>
        <dbReference type="SAM" id="MobiDB-lite"/>
    </source>
</evidence>
<sequence>MASEENLKDKLHYSTNVYYCNICKIYCASPLNLQSHFLGNKHKAVEEALKTHGVIKTLKDSREAAKPSESLPDYIKTEPEKYLGKTLEEQLNSCKDTEPAIGLEYIMEYRSKDNPIYECSLCISQAGLTNMFMHVLGVKHRLTYLRKHHPELADVKGRGTILNRRLKELAALVERKDGRKRIKSTMDIPILKDDIYSVQFKDSLITWFAEDDAGGGKKKDPKSTAESTKDKCDSNKSEDKEAEQSAMQQQNAELLEVSDSEELSSNEDLLKYLKSFEIVDEEDAAFVLRVTQKLTTALVTYRYKPKKKNSNEGQPYGYMGGQSEQRTSAGAAGRDMDFSEWELPVEQSFENTGTNPDVKTSVKRKASETNTPSKDVKTQKLGTFKNTFQEVPNEPDCDAEEPVAAQEQGAAPRDAEGPSAASRDLQGPAQGKDIPSSVQKQANVPVPSPSLPSESESQVIAKFFSSIRNMDADEVAATLQKIAESNPTFSGMDVQNVIKILTQSGNLKPKNTASKS</sequence>
<feature type="region of interest" description="Disordered" evidence="1">
    <location>
        <begin position="307"/>
        <end position="456"/>
    </location>
</feature>
<evidence type="ECO:0000313" key="3">
    <source>
        <dbReference type="Proteomes" id="UP001190640"/>
    </source>
</evidence>
<evidence type="ECO:0000259" key="2">
    <source>
        <dbReference type="Pfam" id="PF12874"/>
    </source>
</evidence>
<dbReference type="InterPro" id="IPR013087">
    <property type="entry name" value="Znf_C2H2_type"/>
</dbReference>
<dbReference type="GO" id="GO:0003725">
    <property type="term" value="F:double-stranded RNA binding"/>
    <property type="evidence" value="ECO:0007669"/>
    <property type="project" value="TreeGrafter"/>
</dbReference>
<dbReference type="KEGG" id="emc:129337659"/>
<evidence type="ECO:0000313" key="4">
    <source>
        <dbReference type="RefSeq" id="XP_054847520.1"/>
    </source>
</evidence>